<comment type="caution">
    <text evidence="1">The sequence shown here is derived from an EMBL/GenBank/DDBJ whole genome shotgun (WGS) entry which is preliminary data.</text>
</comment>
<dbReference type="Gene3D" id="3.40.50.1110">
    <property type="entry name" value="SGNH hydrolase"/>
    <property type="match status" value="1"/>
</dbReference>
<reference evidence="1 2" key="1">
    <citation type="submission" date="2022-06" db="EMBL/GenBank/DDBJ databases">
        <title>Leptospira isolates from biofilms formed at urban environments.</title>
        <authorList>
            <person name="Ribeiro P.S."/>
            <person name="Sousa T."/>
            <person name="Carvalho N."/>
            <person name="Aburjaile F."/>
            <person name="Neves F."/>
            <person name="Oliveira D."/>
            <person name="Blanco L."/>
            <person name="Lima J."/>
            <person name="Costa F."/>
            <person name="Brenig B."/>
            <person name="Soares S."/>
            <person name="Ramos R."/>
            <person name="Goes-Neto A."/>
            <person name="Matiuzzi M."/>
            <person name="Azevedo V."/>
            <person name="Ristow P."/>
        </authorList>
    </citation>
    <scope>NUCLEOTIDE SEQUENCE [LARGE SCALE GENOMIC DNA]</scope>
    <source>
        <strain evidence="1 2">VSF25</strain>
    </source>
</reference>
<protein>
    <submittedName>
        <fullName evidence="1">DUF1574 domain-containing protein</fullName>
    </submittedName>
</protein>
<dbReference type="SUPFAM" id="SSF52266">
    <property type="entry name" value="SGNH hydrolase"/>
    <property type="match status" value="1"/>
</dbReference>
<dbReference type="RefSeq" id="WP_265374340.1">
    <property type="nucleotide sequence ID" value="NZ_JAMQPV010000001.1"/>
</dbReference>
<name>A0ABT3LTZ2_9LEPT</name>
<sequence>MKLRKFRILYLFLLFFSIDKLVLIPPIKTFLIGEEVGNPYVESLKNLSADYLGNVKYQDKKKIWAFGTSRSMNFYQYASLPYFQNSEFISSQQKKELEKYKIYTYAAPGSNPLVYYTRFNQLLEQNYKPDIVFLEVSAFSFNKNNRFYHITLLEGMPLEFALAHFDELPKEFAHEFFFSRLFALSRYKISTKAISANVLGTKDKNMEMLKTFLPANAGSVDPFAAAFDTKANREEAPYKPDQFNDFKNFPSNDTDKYIKVSMLVDVLKKEFYGNYTENDNNFQFLSHIIDRCQKNNIKVILWIPKVHKELNDFYDTATFYPKWKQKIETIANEKQIRFVDLNESGKVQCDYYQDAAHISGRCLPEITANVLGIPK</sequence>
<organism evidence="1 2">
    <name type="scientific">Leptospira limi</name>
    <dbReference type="NCBI Taxonomy" id="2950023"/>
    <lineage>
        <taxon>Bacteria</taxon>
        <taxon>Pseudomonadati</taxon>
        <taxon>Spirochaetota</taxon>
        <taxon>Spirochaetia</taxon>
        <taxon>Leptospirales</taxon>
        <taxon>Leptospiraceae</taxon>
        <taxon>Leptospira</taxon>
    </lineage>
</organism>
<accession>A0ABT3LTZ2</accession>
<dbReference type="EMBL" id="JAMQPV010000001">
    <property type="protein sequence ID" value="MCW7461200.1"/>
    <property type="molecule type" value="Genomic_DNA"/>
</dbReference>
<gene>
    <name evidence="1" type="ORF">ND812_03775</name>
</gene>
<evidence type="ECO:0000313" key="2">
    <source>
        <dbReference type="Proteomes" id="UP001209737"/>
    </source>
</evidence>
<evidence type="ECO:0000313" key="1">
    <source>
        <dbReference type="EMBL" id="MCW7461200.1"/>
    </source>
</evidence>
<dbReference type="InterPro" id="IPR011468">
    <property type="entry name" value="DUF1574"/>
</dbReference>
<dbReference type="Pfam" id="PF07611">
    <property type="entry name" value="DUF1574"/>
    <property type="match status" value="1"/>
</dbReference>
<dbReference type="Proteomes" id="UP001209737">
    <property type="component" value="Unassembled WGS sequence"/>
</dbReference>
<keyword evidence="2" id="KW-1185">Reference proteome</keyword>
<proteinExistence type="predicted"/>
<dbReference type="InterPro" id="IPR036514">
    <property type="entry name" value="SGNH_hydro_sf"/>
</dbReference>